<dbReference type="OrthoDB" id="9804563at2"/>
<dbReference type="AlphaFoldDB" id="A0A2N8LAW0"/>
<keyword evidence="3" id="KW-1185">Reference proteome</keyword>
<keyword evidence="2" id="KW-0378">Hydrolase</keyword>
<dbReference type="Gene3D" id="3.90.79.10">
    <property type="entry name" value="Nucleoside Triphosphate Pyrophosphohydrolase"/>
    <property type="match status" value="1"/>
</dbReference>
<evidence type="ECO:0000259" key="1">
    <source>
        <dbReference type="PROSITE" id="PS51462"/>
    </source>
</evidence>
<name>A0A2N8LAW0_9STRE</name>
<dbReference type="GO" id="GO:0016787">
    <property type="term" value="F:hydrolase activity"/>
    <property type="evidence" value="ECO:0007669"/>
    <property type="project" value="UniProtKB-KW"/>
</dbReference>
<gene>
    <name evidence="2" type="ORF">AT575_07790</name>
</gene>
<proteinExistence type="predicted"/>
<dbReference type="Pfam" id="PF00293">
    <property type="entry name" value="NUDIX"/>
    <property type="match status" value="1"/>
</dbReference>
<dbReference type="InterPro" id="IPR000086">
    <property type="entry name" value="NUDIX_hydrolase_dom"/>
</dbReference>
<protein>
    <submittedName>
        <fullName evidence="2">NUDIX hydrolase</fullName>
    </submittedName>
</protein>
<dbReference type="SUPFAM" id="SSF55811">
    <property type="entry name" value="Nudix"/>
    <property type="match status" value="1"/>
</dbReference>
<reference evidence="2 3" key="1">
    <citation type="submission" date="2015-12" db="EMBL/GenBank/DDBJ databases">
        <title>Streptococcus penaeicida sp. nov.</title>
        <authorList>
            <person name="Gomez-Gil B."/>
            <person name="Morales-Covarrubias M."/>
        </authorList>
    </citation>
    <scope>NUCLEOTIDE SEQUENCE [LARGE SCALE GENOMIC DNA]</scope>
    <source>
        <strain evidence="2 3">CAIM 1838</strain>
    </source>
</reference>
<evidence type="ECO:0000313" key="3">
    <source>
        <dbReference type="Proteomes" id="UP000235963"/>
    </source>
</evidence>
<sequence>MTNELRSMTSVYLRRGNELLLLFRQGSRVVNNLWISSAGGHFEPFELDRPKECALRELEEELNITLEDISDFKLKYIALRNVNNEIRQNYYYFAELRHEFNNKLSSNEGLLKWFDLSELPFQDMPLTAKEVLHHYVSHPNDNNLYGGW</sequence>
<comment type="caution">
    <text evidence="2">The sequence shown here is derived from an EMBL/GenBank/DDBJ whole genome shotgun (WGS) entry which is preliminary data.</text>
</comment>
<evidence type="ECO:0000313" key="2">
    <source>
        <dbReference type="EMBL" id="PND47296.1"/>
    </source>
</evidence>
<dbReference type="Proteomes" id="UP000235963">
    <property type="component" value="Unassembled WGS sequence"/>
</dbReference>
<dbReference type="PROSITE" id="PS51462">
    <property type="entry name" value="NUDIX"/>
    <property type="match status" value="1"/>
</dbReference>
<dbReference type="EMBL" id="LOCM01000029">
    <property type="protein sequence ID" value="PND47296.1"/>
    <property type="molecule type" value="Genomic_DNA"/>
</dbReference>
<organism evidence="2 3">
    <name type="scientific">Streptococcus penaeicida</name>
    <dbReference type="NCBI Taxonomy" id="1765960"/>
    <lineage>
        <taxon>Bacteria</taxon>
        <taxon>Bacillati</taxon>
        <taxon>Bacillota</taxon>
        <taxon>Bacilli</taxon>
        <taxon>Lactobacillales</taxon>
        <taxon>Streptococcaceae</taxon>
        <taxon>Streptococcus</taxon>
    </lineage>
</organism>
<feature type="domain" description="Nudix hydrolase" evidence="1">
    <location>
        <begin position="4"/>
        <end position="140"/>
    </location>
</feature>
<accession>A0A2N8LAW0</accession>
<dbReference type="InterPro" id="IPR015797">
    <property type="entry name" value="NUDIX_hydrolase-like_dom_sf"/>
</dbReference>
<dbReference type="RefSeq" id="WP_102777881.1">
    <property type="nucleotide sequence ID" value="NZ_LOCM01000029.1"/>
</dbReference>